<evidence type="ECO:0000256" key="2">
    <source>
        <dbReference type="SAM" id="Phobius"/>
    </source>
</evidence>
<gene>
    <name evidence="3" type="ORF">DX927_18295</name>
</gene>
<feature type="transmembrane region" description="Helical" evidence="2">
    <location>
        <begin position="6"/>
        <end position="25"/>
    </location>
</feature>
<evidence type="ECO:0000256" key="1">
    <source>
        <dbReference type="SAM" id="MobiDB-lite"/>
    </source>
</evidence>
<dbReference type="STRING" id="1925020.BTA30_11475"/>
<dbReference type="InterPro" id="IPR027417">
    <property type="entry name" value="P-loop_NTPase"/>
</dbReference>
<comment type="caution">
    <text evidence="3">The sequence shown here is derived from an EMBL/GenBank/DDBJ whole genome shotgun (WGS) entry which is preliminary data.</text>
</comment>
<keyword evidence="2" id="KW-1133">Transmembrane helix</keyword>
<dbReference type="RefSeq" id="WP_148958003.1">
    <property type="nucleotide sequence ID" value="NZ_QSND01000004.1"/>
</dbReference>
<accession>A0A5M8RIW3</accession>
<dbReference type="EMBL" id="QSND01000004">
    <property type="protein sequence ID" value="KAA6448525.1"/>
    <property type="molecule type" value="Genomic_DNA"/>
</dbReference>
<organism evidence="3 4">
    <name type="scientific">Bacillus swezeyi</name>
    <dbReference type="NCBI Taxonomy" id="1925020"/>
    <lineage>
        <taxon>Bacteria</taxon>
        <taxon>Bacillati</taxon>
        <taxon>Bacillota</taxon>
        <taxon>Bacilli</taxon>
        <taxon>Bacillales</taxon>
        <taxon>Bacillaceae</taxon>
        <taxon>Bacillus</taxon>
    </lineage>
</organism>
<feature type="compositionally biased region" description="Basic and acidic residues" evidence="1">
    <location>
        <begin position="111"/>
        <end position="143"/>
    </location>
</feature>
<evidence type="ECO:0000313" key="3">
    <source>
        <dbReference type="EMBL" id="KAA6448525.1"/>
    </source>
</evidence>
<feature type="compositionally biased region" description="Polar residues" evidence="1">
    <location>
        <begin position="162"/>
        <end position="179"/>
    </location>
</feature>
<name>A0A5M8RIW3_9BACI</name>
<dbReference type="Proteomes" id="UP000324326">
    <property type="component" value="Unassembled WGS sequence"/>
</dbReference>
<evidence type="ECO:0008006" key="5">
    <source>
        <dbReference type="Google" id="ProtNLM"/>
    </source>
</evidence>
<protein>
    <recommendedName>
        <fullName evidence="5">Membrane protein YttA</fullName>
    </recommendedName>
</protein>
<dbReference type="AlphaFoldDB" id="A0A5M8RIW3"/>
<proteinExistence type="predicted"/>
<feature type="region of interest" description="Disordered" evidence="1">
    <location>
        <begin position="96"/>
        <end position="184"/>
    </location>
</feature>
<sequence>MGFFMMIGFLSLIFSIGYFAFHFIRKLFSKDKRFSRKIFYPCFIGGLLLLIITAPFIDQETYADTKKSEDLTAQVKELTSEKSNLQKEQRALKQQLKQAKEKLTATQTENETLKKENEKLSKEKDGLTKDKTSLTEKLAKAEVKSGNAKAALKEKSASATAPSKNSGKSSKNTAQSNQECKIKGSVNHIYHTPGSTYYNRTKNVVQWFCSEKEARAAGYSPPKR</sequence>
<evidence type="ECO:0000313" key="4">
    <source>
        <dbReference type="Proteomes" id="UP000324326"/>
    </source>
</evidence>
<keyword evidence="2" id="KW-0472">Membrane</keyword>
<feature type="transmembrane region" description="Helical" evidence="2">
    <location>
        <begin position="37"/>
        <end position="57"/>
    </location>
</feature>
<reference evidence="3 4" key="1">
    <citation type="submission" date="2018-08" db="EMBL/GenBank/DDBJ databases">
        <title>Bacillus phenotypic plasticity.</title>
        <authorList>
            <person name="Hurtado E."/>
        </authorList>
    </citation>
    <scope>NUCLEOTIDE SEQUENCE [LARGE SCALE GENOMIC DNA]</scope>
    <source>
        <strain evidence="3 4">427</strain>
    </source>
</reference>
<keyword evidence="2" id="KW-0812">Transmembrane</keyword>
<dbReference type="Gene3D" id="3.40.50.300">
    <property type="entry name" value="P-loop containing nucleotide triphosphate hydrolases"/>
    <property type="match status" value="1"/>
</dbReference>